<dbReference type="SUPFAM" id="SSF48264">
    <property type="entry name" value="Cytochrome P450"/>
    <property type="match status" value="1"/>
</dbReference>
<dbReference type="GO" id="GO:0016705">
    <property type="term" value="F:oxidoreductase activity, acting on paired donors, with incorporation or reduction of molecular oxygen"/>
    <property type="evidence" value="ECO:0007669"/>
    <property type="project" value="InterPro"/>
</dbReference>
<dbReference type="PRINTS" id="PR00463">
    <property type="entry name" value="EP450I"/>
</dbReference>
<comment type="similarity">
    <text evidence="3">Belongs to the cytochrome P450 family.</text>
</comment>
<dbReference type="Proteomes" id="UP000807342">
    <property type="component" value="Unassembled WGS sequence"/>
</dbReference>
<dbReference type="OrthoDB" id="1055148at2759"/>
<evidence type="ECO:0000256" key="7">
    <source>
        <dbReference type="ARBA" id="ARBA00023004"/>
    </source>
</evidence>
<dbReference type="InterPro" id="IPR050364">
    <property type="entry name" value="Cytochrome_P450_fung"/>
</dbReference>
<dbReference type="Gene3D" id="1.10.630.10">
    <property type="entry name" value="Cytochrome P450"/>
    <property type="match status" value="1"/>
</dbReference>
<keyword evidence="7" id="KW-0408">Iron</keyword>
<evidence type="ECO:0000256" key="6">
    <source>
        <dbReference type="ARBA" id="ARBA00023002"/>
    </source>
</evidence>
<dbReference type="PANTHER" id="PTHR46300:SF7">
    <property type="entry name" value="P450, PUTATIVE (EUROFUNG)-RELATED"/>
    <property type="match status" value="1"/>
</dbReference>
<keyword evidence="6" id="KW-0560">Oxidoreductase</keyword>
<dbReference type="InterPro" id="IPR002401">
    <property type="entry name" value="Cyt_P450_E_grp-I"/>
</dbReference>
<dbReference type="PANTHER" id="PTHR46300">
    <property type="entry name" value="P450, PUTATIVE (EUROFUNG)-RELATED-RELATED"/>
    <property type="match status" value="1"/>
</dbReference>
<proteinExistence type="inferred from homology"/>
<name>A0A9P5WXG6_9AGAR</name>
<accession>A0A9P5WXG6</accession>
<protein>
    <submittedName>
        <fullName evidence="9">Cytochrome P450</fullName>
    </submittedName>
</protein>
<dbReference type="Pfam" id="PF00067">
    <property type="entry name" value="p450"/>
    <property type="match status" value="1"/>
</dbReference>
<dbReference type="GO" id="GO:0004497">
    <property type="term" value="F:monooxygenase activity"/>
    <property type="evidence" value="ECO:0007669"/>
    <property type="project" value="UniProtKB-KW"/>
</dbReference>
<gene>
    <name evidence="9" type="ORF">P691DRAFT_652016</name>
</gene>
<dbReference type="InterPro" id="IPR036396">
    <property type="entry name" value="Cyt_P450_sf"/>
</dbReference>
<dbReference type="AlphaFoldDB" id="A0A9P5WXG6"/>
<evidence type="ECO:0000256" key="3">
    <source>
        <dbReference type="ARBA" id="ARBA00010617"/>
    </source>
</evidence>
<evidence type="ECO:0000256" key="8">
    <source>
        <dbReference type="ARBA" id="ARBA00023033"/>
    </source>
</evidence>
<evidence type="ECO:0000256" key="5">
    <source>
        <dbReference type="ARBA" id="ARBA00022723"/>
    </source>
</evidence>
<keyword evidence="10" id="KW-1185">Reference proteome</keyword>
<dbReference type="GO" id="GO:0005506">
    <property type="term" value="F:iron ion binding"/>
    <property type="evidence" value="ECO:0007669"/>
    <property type="project" value="InterPro"/>
</dbReference>
<organism evidence="9 10">
    <name type="scientific">Macrolepiota fuliginosa MF-IS2</name>
    <dbReference type="NCBI Taxonomy" id="1400762"/>
    <lineage>
        <taxon>Eukaryota</taxon>
        <taxon>Fungi</taxon>
        <taxon>Dikarya</taxon>
        <taxon>Basidiomycota</taxon>
        <taxon>Agaricomycotina</taxon>
        <taxon>Agaricomycetes</taxon>
        <taxon>Agaricomycetidae</taxon>
        <taxon>Agaricales</taxon>
        <taxon>Agaricineae</taxon>
        <taxon>Agaricaceae</taxon>
        <taxon>Macrolepiota</taxon>
    </lineage>
</organism>
<dbReference type="EMBL" id="MU153764">
    <property type="protein sequence ID" value="KAF9439646.1"/>
    <property type="molecule type" value="Genomic_DNA"/>
</dbReference>
<feature type="non-terminal residue" evidence="9">
    <location>
        <position position="296"/>
    </location>
</feature>
<sequence length="296" mass="33518">RPRVTKYTHIFLRSLLHAPDSLMDHNFRLAGSVSLSWAYGLDITPGDNKYVTLAQKALEGLKLALIPGRFLVDMFPILRFAPDWVAFKRRAKVWKDDTEVFLQVPFHDAKLNLSAQSNRVSTTSVISSLIYLSDKAIEATNERILKGASATVYMGLRSTTAASVDVFFLAMACHPAIQKRAQEETDLLLMRYEQRLPTHDDSLHLPYCMAVVFEVLGWETAGPISIPHINIEGDVYEGYRIPKSSIVIPNVWCRSENFPKPSEFRPERFLRADGTLNGAMVKEAEIIFGFERRFVP</sequence>
<keyword evidence="4" id="KW-0349">Heme</keyword>
<evidence type="ECO:0000256" key="4">
    <source>
        <dbReference type="ARBA" id="ARBA00022617"/>
    </source>
</evidence>
<reference evidence="9" key="1">
    <citation type="submission" date="2020-11" db="EMBL/GenBank/DDBJ databases">
        <authorList>
            <consortium name="DOE Joint Genome Institute"/>
            <person name="Ahrendt S."/>
            <person name="Riley R."/>
            <person name="Andreopoulos W."/>
            <person name="Labutti K."/>
            <person name="Pangilinan J."/>
            <person name="Ruiz-Duenas F.J."/>
            <person name="Barrasa J.M."/>
            <person name="Sanchez-Garcia M."/>
            <person name="Camarero S."/>
            <person name="Miyauchi S."/>
            <person name="Serrano A."/>
            <person name="Linde D."/>
            <person name="Babiker R."/>
            <person name="Drula E."/>
            <person name="Ayuso-Fernandez I."/>
            <person name="Pacheco R."/>
            <person name="Padilla G."/>
            <person name="Ferreira P."/>
            <person name="Barriuso J."/>
            <person name="Kellner H."/>
            <person name="Castanera R."/>
            <person name="Alfaro M."/>
            <person name="Ramirez L."/>
            <person name="Pisabarro A.G."/>
            <person name="Kuo A."/>
            <person name="Tritt A."/>
            <person name="Lipzen A."/>
            <person name="He G."/>
            <person name="Yan M."/>
            <person name="Ng V."/>
            <person name="Cullen D."/>
            <person name="Martin F."/>
            <person name="Rosso M.-N."/>
            <person name="Henrissat B."/>
            <person name="Hibbett D."/>
            <person name="Martinez A.T."/>
            <person name="Grigoriev I.V."/>
        </authorList>
    </citation>
    <scope>NUCLEOTIDE SEQUENCE</scope>
    <source>
        <strain evidence="9">MF-IS2</strain>
    </source>
</reference>
<comment type="pathway">
    <text evidence="2">Secondary metabolite biosynthesis.</text>
</comment>
<evidence type="ECO:0000256" key="1">
    <source>
        <dbReference type="ARBA" id="ARBA00001971"/>
    </source>
</evidence>
<evidence type="ECO:0000313" key="9">
    <source>
        <dbReference type="EMBL" id="KAF9439646.1"/>
    </source>
</evidence>
<keyword evidence="5" id="KW-0479">Metal-binding</keyword>
<evidence type="ECO:0000313" key="10">
    <source>
        <dbReference type="Proteomes" id="UP000807342"/>
    </source>
</evidence>
<feature type="non-terminal residue" evidence="9">
    <location>
        <position position="1"/>
    </location>
</feature>
<keyword evidence="8" id="KW-0503">Monooxygenase</keyword>
<comment type="caution">
    <text evidence="9">The sequence shown here is derived from an EMBL/GenBank/DDBJ whole genome shotgun (WGS) entry which is preliminary data.</text>
</comment>
<evidence type="ECO:0000256" key="2">
    <source>
        <dbReference type="ARBA" id="ARBA00005179"/>
    </source>
</evidence>
<comment type="cofactor">
    <cofactor evidence="1">
        <name>heme</name>
        <dbReference type="ChEBI" id="CHEBI:30413"/>
    </cofactor>
</comment>
<dbReference type="InterPro" id="IPR001128">
    <property type="entry name" value="Cyt_P450"/>
</dbReference>
<dbReference type="GO" id="GO:0020037">
    <property type="term" value="F:heme binding"/>
    <property type="evidence" value="ECO:0007669"/>
    <property type="project" value="InterPro"/>
</dbReference>